<dbReference type="GO" id="GO:0046556">
    <property type="term" value="F:alpha-L-arabinofuranosidase activity"/>
    <property type="evidence" value="ECO:0007669"/>
    <property type="project" value="TreeGrafter"/>
</dbReference>
<dbReference type="Pfam" id="PF07691">
    <property type="entry name" value="PA14"/>
    <property type="match status" value="1"/>
</dbReference>
<dbReference type="InterPro" id="IPR002772">
    <property type="entry name" value="Glyco_hydro_3_C"/>
</dbReference>
<dbReference type="InterPro" id="IPR036962">
    <property type="entry name" value="Glyco_hydro_3_N_sf"/>
</dbReference>
<evidence type="ECO:0000259" key="4">
    <source>
        <dbReference type="PROSITE" id="PS51820"/>
    </source>
</evidence>
<keyword evidence="3" id="KW-0378">Hydrolase</keyword>
<dbReference type="GO" id="GO:0045493">
    <property type="term" value="P:xylan catabolic process"/>
    <property type="evidence" value="ECO:0007669"/>
    <property type="project" value="InterPro"/>
</dbReference>
<dbReference type="SMART" id="SM01217">
    <property type="entry name" value="Fn3_like"/>
    <property type="match status" value="1"/>
</dbReference>
<evidence type="ECO:0000256" key="1">
    <source>
        <dbReference type="ARBA" id="ARBA00005336"/>
    </source>
</evidence>
<dbReference type="Gene3D" id="3.20.20.300">
    <property type="entry name" value="Glycoside hydrolase, family 3, N-terminal domain"/>
    <property type="match status" value="1"/>
</dbReference>
<dbReference type="Pfam" id="PF00933">
    <property type="entry name" value="Glyco_hydro_3"/>
    <property type="match status" value="1"/>
</dbReference>
<feature type="domain" description="PA14" evidence="4">
    <location>
        <begin position="432"/>
        <end position="582"/>
    </location>
</feature>
<dbReference type="InterPro" id="IPR026891">
    <property type="entry name" value="Fn3-like"/>
</dbReference>
<dbReference type="EMBL" id="LYMM01000084">
    <property type="protein sequence ID" value="PNU02237.1"/>
    <property type="molecule type" value="Genomic_DNA"/>
</dbReference>
<dbReference type="AlphaFoldDB" id="A0A2K2FTW3"/>
<accession>A0A2K2FTW3</accession>
<dbReference type="PRINTS" id="PR00133">
    <property type="entry name" value="GLHYDRLASE3"/>
</dbReference>
<dbReference type="Pfam" id="PF14310">
    <property type="entry name" value="Fn3-like"/>
    <property type="match status" value="1"/>
</dbReference>
<comment type="caution">
    <text evidence="5">The sequence shown here is derived from an EMBL/GenBank/DDBJ whole genome shotgun (WGS) entry which is preliminary data.</text>
</comment>
<dbReference type="InterPro" id="IPR044993">
    <property type="entry name" value="BXL"/>
</dbReference>
<reference evidence="5 6" key="1">
    <citation type="submission" date="2016-05" db="EMBL/GenBank/DDBJ databases">
        <title>Complete genome sequence of Novosphingobium guangzhouense SA925(T).</title>
        <authorList>
            <person name="Sha S."/>
        </authorList>
    </citation>
    <scope>NUCLEOTIDE SEQUENCE [LARGE SCALE GENOMIC DNA]</scope>
    <source>
        <strain evidence="5 6">SA925</strain>
    </source>
</reference>
<dbReference type="PANTHER" id="PTHR42721:SF3">
    <property type="entry name" value="BETA-D-XYLOSIDASE 5-RELATED"/>
    <property type="match status" value="1"/>
</dbReference>
<dbReference type="SUPFAM" id="SSF51445">
    <property type="entry name" value="(Trans)glycosidases"/>
    <property type="match status" value="1"/>
</dbReference>
<dbReference type="OrthoDB" id="9781691at2"/>
<evidence type="ECO:0000313" key="6">
    <source>
        <dbReference type="Proteomes" id="UP000236327"/>
    </source>
</evidence>
<name>A0A2K2FTW3_9SPHN</name>
<dbReference type="Pfam" id="PF01915">
    <property type="entry name" value="Glyco_hydro_3_C"/>
    <property type="match status" value="1"/>
</dbReference>
<protein>
    <submittedName>
        <fullName evidence="5">Beta-glucosidase</fullName>
    </submittedName>
</protein>
<dbReference type="InterPro" id="IPR017853">
    <property type="entry name" value="GH"/>
</dbReference>
<dbReference type="Proteomes" id="UP000236327">
    <property type="component" value="Unassembled WGS sequence"/>
</dbReference>
<evidence type="ECO:0000313" key="5">
    <source>
        <dbReference type="EMBL" id="PNU02237.1"/>
    </source>
</evidence>
<dbReference type="SMART" id="SM00758">
    <property type="entry name" value="PA14"/>
    <property type="match status" value="1"/>
</dbReference>
<dbReference type="InterPro" id="IPR037524">
    <property type="entry name" value="PA14/GLEYA"/>
</dbReference>
<dbReference type="GO" id="GO:0009044">
    <property type="term" value="F:xylan 1,4-beta-xylosidase activity"/>
    <property type="evidence" value="ECO:0007669"/>
    <property type="project" value="InterPro"/>
</dbReference>
<comment type="similarity">
    <text evidence="1">Belongs to the glycosyl hydrolase 3 family.</text>
</comment>
<proteinExistence type="inferred from homology"/>
<dbReference type="InterPro" id="IPR013783">
    <property type="entry name" value="Ig-like_fold"/>
</dbReference>
<dbReference type="GO" id="GO:0031222">
    <property type="term" value="P:arabinan catabolic process"/>
    <property type="evidence" value="ECO:0007669"/>
    <property type="project" value="TreeGrafter"/>
</dbReference>
<dbReference type="Gene3D" id="2.60.40.10">
    <property type="entry name" value="Immunoglobulins"/>
    <property type="match status" value="1"/>
</dbReference>
<gene>
    <name evidence="5" type="ORF">A8V01_10255</name>
</gene>
<organism evidence="5 6">
    <name type="scientific">Novosphingobium guangzhouense</name>
    <dbReference type="NCBI Taxonomy" id="1850347"/>
    <lineage>
        <taxon>Bacteria</taxon>
        <taxon>Pseudomonadati</taxon>
        <taxon>Pseudomonadota</taxon>
        <taxon>Alphaproteobacteria</taxon>
        <taxon>Sphingomonadales</taxon>
        <taxon>Sphingomonadaceae</taxon>
        <taxon>Novosphingobium</taxon>
    </lineage>
</organism>
<dbReference type="SUPFAM" id="SSF56988">
    <property type="entry name" value="Anthrax protective antigen"/>
    <property type="match status" value="1"/>
</dbReference>
<dbReference type="PROSITE" id="PS51820">
    <property type="entry name" value="PA14"/>
    <property type="match status" value="1"/>
</dbReference>
<dbReference type="InterPro" id="IPR001764">
    <property type="entry name" value="Glyco_hydro_3_N"/>
</dbReference>
<keyword evidence="2" id="KW-0732">Signal</keyword>
<dbReference type="InterPro" id="IPR036881">
    <property type="entry name" value="Glyco_hydro_3_C_sf"/>
</dbReference>
<evidence type="ECO:0000256" key="2">
    <source>
        <dbReference type="ARBA" id="ARBA00022729"/>
    </source>
</evidence>
<dbReference type="SUPFAM" id="SSF52279">
    <property type="entry name" value="Beta-D-glucan exohydrolase, C-terminal domain"/>
    <property type="match status" value="1"/>
</dbReference>
<dbReference type="PANTHER" id="PTHR42721">
    <property type="entry name" value="SUGAR HYDROLASE-RELATED"/>
    <property type="match status" value="1"/>
</dbReference>
<dbReference type="RefSeq" id="WP_103099016.1">
    <property type="nucleotide sequence ID" value="NZ_LYMM01000084.1"/>
</dbReference>
<dbReference type="InterPro" id="IPR011658">
    <property type="entry name" value="PA14_dom"/>
</dbReference>
<sequence length="859" mass="91772">MLSLLLIAAQAPSADIVIDETIATMTLEEKAQQLGSSAPALSKADLPAYDYWSEGLHGFARDGIATVFPQAIGLAASWDPDLMHRVGEVVSTEARAHFNAVPRKANHSRFAGLHIWSPNVNIFRDPRWGRGQETYGEDPYLTGHLGMAFVKGLQGPDPTHPRVIATPKHFAAHSGPEVGRNSFDADIPARDMVSTYTPAFRMTLTDGGALSTMCAYNSLHGVPACASSALLTDRLRGDWGFKGLVVSDCDAVGYITTFHYYTPDLPSAAAAALKAGTDVDCGPSYSALPEAVKRGLVSESTIDAALRRTFASRAALGIAFGQSSPWDRIKPSQTDTAANRALALTAAERSLVLLSNRDRLPLKSGTRIAVIGPNADTLDVLEANYHGTAAAPVTPLEGLRERFGANMVRYAQGSGLAEGVALPVPETALSSGGRQGLKGEYFRGTAMIGTPLASRQDRKIDFDWDRAPPAGLAQERYAVRWTGQLTPPSVGTYRLRLDVPRCFDCDGHDPVALWIDGKPLIADMTGAGESDDSKVEATISFTDTRPHDIRIEYVHQSQDGGIGLRWVAPAAAQQAEALAAARDVDVIIVFTGLSPTLEGEALRLEVPGFNGGDRTAIELPAPQRDLLAALATTGKPVVVVQLTGSAIADTWSKTHADAVLNAWYPGQAGGTAIARVLAGDVNPSGRLPVTFYAATRDLPPYIDYNMKERTYRFFTGTPLYPFGHGLSYARFAYTGAAAASVIAGQPLHVSVKLANTGKRDGDEVVQAYLVPTAPQPKARMLAELQRQLVAFRRVNVKAGKTVDVSFDIDPRSLSTVSPEGERAIVPGTYRLYLGGGQPGDAPGVWADLTITGERQVMPR</sequence>
<dbReference type="Gene3D" id="3.40.50.1700">
    <property type="entry name" value="Glycoside hydrolase family 3 C-terminal domain"/>
    <property type="match status" value="2"/>
</dbReference>
<evidence type="ECO:0000256" key="3">
    <source>
        <dbReference type="ARBA" id="ARBA00022801"/>
    </source>
</evidence>
<keyword evidence="6" id="KW-1185">Reference proteome</keyword>